<dbReference type="Pfam" id="PF01398">
    <property type="entry name" value="JAB"/>
    <property type="match status" value="1"/>
</dbReference>
<evidence type="ECO:0000256" key="1">
    <source>
        <dbReference type="SAM" id="Coils"/>
    </source>
</evidence>
<dbReference type="AlphaFoldDB" id="A0A9E7KUX9"/>
<dbReference type="InterPro" id="IPR050242">
    <property type="entry name" value="JAMM_MPN+_peptidase_M67A"/>
</dbReference>
<accession>A0A9E7KUX9</accession>
<keyword evidence="5" id="KW-1185">Reference proteome</keyword>
<evidence type="ECO:0000259" key="3">
    <source>
        <dbReference type="PROSITE" id="PS50249"/>
    </source>
</evidence>
<sequence length="541" mass="59979">MSLTSVKMAEEVWLTCLTHALTTETEEIMGLLLGDIQYSNSGNATALIWGASPQMRSDRRKDRVETNPELLAAASAQAEISIHRMTLTTGRTTRVIGWYHSHPHITVLPSHVDVRTQAMYQLLEHGFIGLIFSCFSEDAQKVGKIQVIAFQSMDGKQRQAPPVTNSSIIEVESSWSSSDNTFLVSTPALAESFEQDTGDSRVSKAREGQMGATGERKKHGALSREEAEKKGWGRDVLSGRSREGKSSSATGPLGRSKRRWGELGENSSAEEKQSGGRVRHCWVEADSVGGKSSDLGELFSYADVNYLGKQRMRENAGADSDSSDMTPSMQEALHRSNMDMRQPPGAYVTMTGSRLNLKHNMSWIIEQDLNLSEAEYGAEYIRKEVPLQVLPARYMLKLNSPLKSFTDMQHVLFEEERSAYKQAIFENMCNGKIHPLNFVHHTSTYQASLCKLMEYCLNPTISALQGRLKENEIRLNMLMEEAQSLEVEARGWKSGMHSESPRSHVARGFRGSPVGTRDLHASADSAVTRAPSGSASRRKAS</sequence>
<name>A0A9E7KUX9_9LILI</name>
<dbReference type="SUPFAM" id="SSF102712">
    <property type="entry name" value="JAB1/MPN domain"/>
    <property type="match status" value="1"/>
</dbReference>
<dbReference type="InterPro" id="IPR000555">
    <property type="entry name" value="JAMM/MPN+_dom"/>
</dbReference>
<protein>
    <recommendedName>
        <fullName evidence="3">MPN domain-containing protein</fullName>
    </recommendedName>
</protein>
<evidence type="ECO:0000313" key="5">
    <source>
        <dbReference type="Proteomes" id="UP001055439"/>
    </source>
</evidence>
<reference evidence="4" key="1">
    <citation type="submission" date="2022-05" db="EMBL/GenBank/DDBJ databases">
        <title>The Musa troglodytarum L. genome provides insights into the mechanism of non-climacteric behaviour and enrichment of carotenoids.</title>
        <authorList>
            <person name="Wang J."/>
        </authorList>
    </citation>
    <scope>NUCLEOTIDE SEQUENCE</scope>
    <source>
        <tissue evidence="4">Leaf</tissue>
    </source>
</reference>
<dbReference type="Proteomes" id="UP001055439">
    <property type="component" value="Chromosome 8"/>
</dbReference>
<keyword evidence="1" id="KW-0175">Coiled coil</keyword>
<dbReference type="PANTHER" id="PTHR10410">
    <property type="entry name" value="EUKARYOTIC TRANSLATION INITIATION FACTOR 3 -RELATED"/>
    <property type="match status" value="1"/>
</dbReference>
<gene>
    <name evidence="4" type="ORF">MUK42_15650</name>
</gene>
<dbReference type="InterPro" id="IPR040749">
    <property type="entry name" value="BRCC36_C"/>
</dbReference>
<dbReference type="OrthoDB" id="446074at2759"/>
<dbReference type="GO" id="GO:0008237">
    <property type="term" value="F:metallopeptidase activity"/>
    <property type="evidence" value="ECO:0007669"/>
    <property type="project" value="InterPro"/>
</dbReference>
<dbReference type="Gene3D" id="3.40.140.10">
    <property type="entry name" value="Cytidine Deaminase, domain 2"/>
    <property type="match status" value="1"/>
</dbReference>
<dbReference type="EMBL" id="CP097510">
    <property type="protein sequence ID" value="URE32977.1"/>
    <property type="molecule type" value="Genomic_DNA"/>
</dbReference>
<dbReference type="Pfam" id="PF18110">
    <property type="entry name" value="BRCC36_C"/>
    <property type="match status" value="1"/>
</dbReference>
<feature type="compositionally biased region" description="Basic and acidic residues" evidence="2">
    <location>
        <begin position="198"/>
        <end position="207"/>
    </location>
</feature>
<feature type="compositionally biased region" description="Basic and acidic residues" evidence="2">
    <location>
        <begin position="222"/>
        <end position="233"/>
    </location>
</feature>
<feature type="coiled-coil region" evidence="1">
    <location>
        <begin position="461"/>
        <end position="488"/>
    </location>
</feature>
<feature type="domain" description="MPN" evidence="3">
    <location>
        <begin position="6"/>
        <end position="156"/>
    </location>
</feature>
<dbReference type="InterPro" id="IPR037518">
    <property type="entry name" value="MPN"/>
</dbReference>
<feature type="region of interest" description="Disordered" evidence="2">
    <location>
        <begin position="494"/>
        <end position="541"/>
    </location>
</feature>
<evidence type="ECO:0000256" key="2">
    <source>
        <dbReference type="SAM" id="MobiDB-lite"/>
    </source>
</evidence>
<dbReference type="FunFam" id="3.40.140.10:FF:000042">
    <property type="entry name" value="Mov34/MPN/PAD-1 family protein"/>
    <property type="match status" value="1"/>
</dbReference>
<feature type="region of interest" description="Disordered" evidence="2">
    <location>
        <begin position="193"/>
        <end position="277"/>
    </location>
</feature>
<dbReference type="PROSITE" id="PS50249">
    <property type="entry name" value="MPN"/>
    <property type="match status" value="1"/>
</dbReference>
<organism evidence="4 5">
    <name type="scientific">Musa troglodytarum</name>
    <name type="common">fe'i banana</name>
    <dbReference type="NCBI Taxonomy" id="320322"/>
    <lineage>
        <taxon>Eukaryota</taxon>
        <taxon>Viridiplantae</taxon>
        <taxon>Streptophyta</taxon>
        <taxon>Embryophyta</taxon>
        <taxon>Tracheophyta</taxon>
        <taxon>Spermatophyta</taxon>
        <taxon>Magnoliopsida</taxon>
        <taxon>Liliopsida</taxon>
        <taxon>Zingiberales</taxon>
        <taxon>Musaceae</taxon>
        <taxon>Musa</taxon>
    </lineage>
</organism>
<proteinExistence type="predicted"/>
<dbReference type="SMART" id="SM00232">
    <property type="entry name" value="JAB_MPN"/>
    <property type="match status" value="1"/>
</dbReference>
<evidence type="ECO:0000313" key="4">
    <source>
        <dbReference type="EMBL" id="URE32977.1"/>
    </source>
</evidence>